<dbReference type="Gene3D" id="3.20.20.80">
    <property type="entry name" value="Glycosidases"/>
    <property type="match status" value="1"/>
</dbReference>
<comment type="caution">
    <text evidence="4">The sequence shown here is derived from an EMBL/GenBank/DDBJ whole genome shotgun (WGS) entry which is preliminary data.</text>
</comment>
<dbReference type="InterPro" id="IPR029062">
    <property type="entry name" value="Class_I_gatase-like"/>
</dbReference>
<name>A0A3E2BIT7_9BACT</name>
<feature type="domain" description="Glycoside hydrolase family 29 N-terminal" evidence="3">
    <location>
        <begin position="104"/>
        <end position="212"/>
    </location>
</feature>
<keyword evidence="2" id="KW-0472">Membrane</keyword>
<dbReference type="Pfam" id="PF01120">
    <property type="entry name" value="Alpha_L_fucos"/>
    <property type="match status" value="1"/>
</dbReference>
<gene>
    <name evidence="4" type="ORF">OP8BY_2489</name>
</gene>
<dbReference type="Gene3D" id="3.40.50.880">
    <property type="match status" value="1"/>
</dbReference>
<keyword evidence="2" id="KW-1133">Transmembrane helix</keyword>
<dbReference type="Proteomes" id="UP000257323">
    <property type="component" value="Unassembled WGS sequence"/>
</dbReference>
<evidence type="ECO:0000313" key="5">
    <source>
        <dbReference type="Proteomes" id="UP000257323"/>
    </source>
</evidence>
<dbReference type="CDD" id="cd03143">
    <property type="entry name" value="A4_beta-galactosidase_middle_domain"/>
    <property type="match status" value="1"/>
</dbReference>
<dbReference type="EMBL" id="QUAH01000024">
    <property type="protein sequence ID" value="RFT14663.1"/>
    <property type="molecule type" value="Genomic_DNA"/>
</dbReference>
<evidence type="ECO:0000256" key="1">
    <source>
        <dbReference type="SAM" id="MobiDB-lite"/>
    </source>
</evidence>
<dbReference type="InterPro" id="IPR057739">
    <property type="entry name" value="Glyco_hydro_29_N"/>
</dbReference>
<organism evidence="4 5">
    <name type="scientific">Candidatus Saccharicenans subterraneus</name>
    <dbReference type="NCBI Taxonomy" id="2508984"/>
    <lineage>
        <taxon>Bacteria</taxon>
        <taxon>Candidatus Aminicenantota</taxon>
        <taxon>Candidatus Aminicenantia</taxon>
        <taxon>Candidatus Aminicenantales</taxon>
        <taxon>Candidatus Saccharicenantaceae</taxon>
        <taxon>Candidatus Saccharicenans</taxon>
    </lineage>
</organism>
<dbReference type="InterPro" id="IPR017853">
    <property type="entry name" value="GH"/>
</dbReference>
<protein>
    <recommendedName>
        <fullName evidence="3">Glycoside hydrolase family 29 N-terminal domain-containing protein</fullName>
    </recommendedName>
</protein>
<evidence type="ECO:0000256" key="2">
    <source>
        <dbReference type="SAM" id="Phobius"/>
    </source>
</evidence>
<feature type="region of interest" description="Disordered" evidence="1">
    <location>
        <begin position="37"/>
        <end position="58"/>
    </location>
</feature>
<feature type="transmembrane region" description="Helical" evidence="2">
    <location>
        <begin position="12"/>
        <end position="31"/>
    </location>
</feature>
<sequence>MTDRKKSSRHIALVAIINVIISGAILFSNGACRKETSEQTATTSATAENQATPEKPRPRRESFFGLHFDLHPNASDTELGADLSEENIAALLDRVRPDFVQYDCKGHPGYAGYPTRVGWAAPGIVQDSLALWRRLTRERGIGLYIHYSGVWDSKAIEEHPDWARIDASGKRDPNATSVFGPYVDELLIPQLKEVVTAYDLDGVWADGECWAAQLDYSPRALRAWREFSGRGDAPKDRTDPDWLRWKMFHRQAFEKYLVHWVDALHAFRPELQLTSNWMYTTFAPKPVVARLDFLSGDYSPSLSVDRARIEARYLASTGMPWDLMAWGFDRGQGQGWSLKAPVHLQQEAAVVLMQGGGFQVYHTPTRRGFIIPAIIDQLGQVADFCRARQELSFKSVSVPQVALLLSETSLWDRMDRVFSPWAGEYEELEGALHTLLELHYSVDILAEHQLSGRLAEYPVLVIPDAHRLEPAFQEEVVKYVQNRGRLVLLGEKCARLFEPLLGVRLVGEPRQVAAELETPLGPMAASGVWQDVEITTAKPVGFRYPTRDFRRGQTVAATMADFGRGKVAAVFGPVAQAFYRSHHPALRLFIGQLLEKIFPDPVVRVEAPPTVDIALRRTRDGRLTLHLLNRTGFPVPDRYSFIDAIPDVGPIRISLNLPSRPKAITWHPDGTRLRWKWEKGRAVIEIPSLQVHGIVAVD</sequence>
<feature type="compositionally biased region" description="Low complexity" evidence="1">
    <location>
        <begin position="38"/>
        <end position="52"/>
    </location>
</feature>
<accession>A0A3E2BIT7</accession>
<evidence type="ECO:0000313" key="4">
    <source>
        <dbReference type="EMBL" id="RFT14663.1"/>
    </source>
</evidence>
<dbReference type="AlphaFoldDB" id="A0A3E2BIT7"/>
<proteinExistence type="predicted"/>
<keyword evidence="2" id="KW-0812">Transmembrane</keyword>
<dbReference type="SUPFAM" id="SSF51445">
    <property type="entry name" value="(Trans)glycosidases"/>
    <property type="match status" value="1"/>
</dbReference>
<evidence type="ECO:0000259" key="3">
    <source>
        <dbReference type="Pfam" id="PF01120"/>
    </source>
</evidence>
<reference evidence="4 5" key="1">
    <citation type="submission" date="2018-08" db="EMBL/GenBank/DDBJ databases">
        <title>Genome analysis of the thermophilic bacterium of the candidate phylum Aminicenantes from deep subsurface aquifer revealed its physiology and ecological role.</title>
        <authorList>
            <person name="Kadnikov V.V."/>
            <person name="Mardanov A.V."/>
            <person name="Beletsky A.V."/>
            <person name="Karnachuk O.V."/>
            <person name="Ravin N.V."/>
        </authorList>
    </citation>
    <scope>NUCLEOTIDE SEQUENCE [LARGE SCALE GENOMIC DNA]</scope>
    <source>
        <strain evidence="4">BY38</strain>
    </source>
</reference>